<name>A0A820QKY4_9BILA</name>
<dbReference type="AlphaFoldDB" id="A0A820QKY4"/>
<dbReference type="Proteomes" id="UP000663868">
    <property type="component" value="Unassembled WGS sequence"/>
</dbReference>
<protein>
    <submittedName>
        <fullName evidence="1">Uncharacterized protein</fullName>
    </submittedName>
</protein>
<accession>A0A820QKY4</accession>
<dbReference type="EMBL" id="CAJOBB010027470">
    <property type="protein sequence ID" value="CAF4423141.1"/>
    <property type="molecule type" value="Genomic_DNA"/>
</dbReference>
<gene>
    <name evidence="1" type="ORF">KXQ929_LOCUS52315</name>
</gene>
<comment type="caution">
    <text evidence="1">The sequence shown here is derived from an EMBL/GenBank/DDBJ whole genome shotgun (WGS) entry which is preliminary data.</text>
</comment>
<evidence type="ECO:0000313" key="1">
    <source>
        <dbReference type="EMBL" id="CAF4423141.1"/>
    </source>
</evidence>
<evidence type="ECO:0000313" key="2">
    <source>
        <dbReference type="Proteomes" id="UP000663868"/>
    </source>
</evidence>
<sequence length="83" mass="8977">SMVWTQFSSDANVNDAQCYTAGLGANCTLHACRTSCDKSPACNTTIYSTVLKGCILRFCSTSSPKTRTFRNAGLTAWIRKSEG</sequence>
<reference evidence="1" key="1">
    <citation type="submission" date="2021-02" db="EMBL/GenBank/DDBJ databases">
        <authorList>
            <person name="Nowell W R."/>
        </authorList>
    </citation>
    <scope>NUCLEOTIDE SEQUENCE</scope>
</reference>
<proteinExistence type="predicted"/>
<organism evidence="1 2">
    <name type="scientific">Adineta steineri</name>
    <dbReference type="NCBI Taxonomy" id="433720"/>
    <lineage>
        <taxon>Eukaryota</taxon>
        <taxon>Metazoa</taxon>
        <taxon>Spiralia</taxon>
        <taxon>Gnathifera</taxon>
        <taxon>Rotifera</taxon>
        <taxon>Eurotatoria</taxon>
        <taxon>Bdelloidea</taxon>
        <taxon>Adinetida</taxon>
        <taxon>Adinetidae</taxon>
        <taxon>Adineta</taxon>
    </lineage>
</organism>
<feature type="non-terminal residue" evidence="1">
    <location>
        <position position="1"/>
    </location>
</feature>